<feature type="transmembrane region" description="Helical" evidence="1">
    <location>
        <begin position="204"/>
        <end position="223"/>
    </location>
</feature>
<feature type="transmembrane region" description="Helical" evidence="1">
    <location>
        <begin position="174"/>
        <end position="192"/>
    </location>
</feature>
<sequence length="392" mass="44696">MTFVWPFIFAYSIEKTMPFLLNGSLNLRTWSEINKMLRLLALAGIALATLGLYLRYEWLMDIGIIILAIGISGIKFLVGTNKNLPSITTLVSGIATIFCLIVMTFLLLKVSAIYGFLFFGMLIFLETIYAWMIEKDPKTSFNKNIVINKRQYFIDFIILITFFIVSIFKKTGQISDFSIILVILAIIGITIEKSTLLKKPDRPIRIWLGGIKNYIIVYTLLFAFQQDKAIWIFIMFTELLLSGMLAKIIIKKTHNIKLTQKFTITFFFLLLGLLITCNEFGYLFGIGLVLLCDSLLNIWSKGVAHDDTSNISAKLSSLGSLLNQIILFGTLEIISYIKLDNKLALLMPYLSHQSELVYTPEMTYLRLLMLIIFIITGLGAYCYIQKDLFKNN</sequence>
<keyword evidence="1" id="KW-0812">Transmembrane</keyword>
<keyword evidence="1" id="KW-1133">Transmembrane helix</keyword>
<protein>
    <submittedName>
        <fullName evidence="2">Uncharacterized protein</fullName>
    </submittedName>
</protein>
<dbReference type="OrthoDB" id="2290601at2"/>
<proteinExistence type="predicted"/>
<keyword evidence="1" id="KW-0472">Membrane</keyword>
<organism evidence="2 3">
    <name type="scientific">Lactobacillus kalixensis DSM 16043</name>
    <dbReference type="NCBI Taxonomy" id="1423763"/>
    <lineage>
        <taxon>Bacteria</taxon>
        <taxon>Bacillati</taxon>
        <taxon>Bacillota</taxon>
        <taxon>Bacilli</taxon>
        <taxon>Lactobacillales</taxon>
        <taxon>Lactobacillaceae</taxon>
        <taxon>Lactobacillus</taxon>
    </lineage>
</organism>
<dbReference type="AlphaFoldDB" id="A0A0R1U8H9"/>
<evidence type="ECO:0000313" key="2">
    <source>
        <dbReference type="EMBL" id="KRL89615.1"/>
    </source>
</evidence>
<comment type="caution">
    <text evidence="2">The sequence shown here is derived from an EMBL/GenBank/DDBJ whole genome shotgun (WGS) entry which is preliminary data.</text>
</comment>
<feature type="transmembrane region" description="Helical" evidence="1">
    <location>
        <begin position="62"/>
        <end position="78"/>
    </location>
</feature>
<feature type="transmembrane region" description="Helical" evidence="1">
    <location>
        <begin position="36"/>
        <end position="56"/>
    </location>
</feature>
<dbReference type="PATRIC" id="fig|1423763.3.peg.722"/>
<feature type="transmembrane region" description="Helical" evidence="1">
    <location>
        <begin position="229"/>
        <end position="246"/>
    </location>
</feature>
<dbReference type="EMBL" id="AZFM01000020">
    <property type="protein sequence ID" value="KRL89615.1"/>
    <property type="molecule type" value="Genomic_DNA"/>
</dbReference>
<reference evidence="2 3" key="1">
    <citation type="journal article" date="2015" name="Genome Announc.">
        <title>Expanding the biotechnology potential of lactobacilli through comparative genomics of 213 strains and associated genera.</title>
        <authorList>
            <person name="Sun Z."/>
            <person name="Harris H.M."/>
            <person name="McCann A."/>
            <person name="Guo C."/>
            <person name="Argimon S."/>
            <person name="Zhang W."/>
            <person name="Yang X."/>
            <person name="Jeffery I.B."/>
            <person name="Cooney J.C."/>
            <person name="Kagawa T.F."/>
            <person name="Liu W."/>
            <person name="Song Y."/>
            <person name="Salvetti E."/>
            <person name="Wrobel A."/>
            <person name="Rasinkangas P."/>
            <person name="Parkhill J."/>
            <person name="Rea M.C."/>
            <person name="O'Sullivan O."/>
            <person name="Ritari J."/>
            <person name="Douillard F.P."/>
            <person name="Paul Ross R."/>
            <person name="Yang R."/>
            <person name="Briner A.E."/>
            <person name="Felis G.E."/>
            <person name="de Vos W.M."/>
            <person name="Barrangou R."/>
            <person name="Klaenhammer T.R."/>
            <person name="Caufield P.W."/>
            <person name="Cui Y."/>
            <person name="Zhang H."/>
            <person name="O'Toole P.W."/>
        </authorList>
    </citation>
    <scope>NUCLEOTIDE SEQUENCE [LARGE SCALE GENOMIC DNA]</scope>
    <source>
        <strain evidence="2 3">DSM 16043</strain>
    </source>
</reference>
<feature type="transmembrane region" description="Helical" evidence="1">
    <location>
        <begin position="152"/>
        <end position="168"/>
    </location>
</feature>
<dbReference type="Proteomes" id="UP000051036">
    <property type="component" value="Unassembled WGS sequence"/>
</dbReference>
<evidence type="ECO:0000313" key="3">
    <source>
        <dbReference type="Proteomes" id="UP000051036"/>
    </source>
</evidence>
<name>A0A0R1U8H9_9LACO</name>
<dbReference type="RefSeq" id="WP_057799024.1">
    <property type="nucleotide sequence ID" value="NZ_AZFM01000020.1"/>
</dbReference>
<keyword evidence="3" id="KW-1185">Reference proteome</keyword>
<feature type="transmembrane region" description="Helical" evidence="1">
    <location>
        <begin position="364"/>
        <end position="384"/>
    </location>
</feature>
<feature type="transmembrane region" description="Helical" evidence="1">
    <location>
        <begin position="90"/>
        <end position="107"/>
    </location>
</feature>
<feature type="transmembrane region" description="Helical" evidence="1">
    <location>
        <begin position="113"/>
        <end position="132"/>
    </location>
</feature>
<feature type="transmembrane region" description="Helical" evidence="1">
    <location>
        <begin position="258"/>
        <end position="276"/>
    </location>
</feature>
<gene>
    <name evidence="2" type="ORF">FC46_GL000717</name>
</gene>
<evidence type="ECO:0000256" key="1">
    <source>
        <dbReference type="SAM" id="Phobius"/>
    </source>
</evidence>
<accession>A0A0R1U8H9</accession>